<evidence type="ECO:0000256" key="1">
    <source>
        <dbReference type="SAM" id="MobiDB-lite"/>
    </source>
</evidence>
<sequence>MLPPRILHSRGGSRHSFPRFDPLTQRERRKRKVLLTQRAPHLLIPPQWQLTRLSRSLIQLTGKCLLEVLKYKWKMMHTNVLKKVVVRLSARKTYCRCI</sequence>
<feature type="region of interest" description="Disordered" evidence="1">
    <location>
        <begin position="1"/>
        <end position="22"/>
    </location>
</feature>
<organism evidence="2 3">
    <name type="scientific">Timema podura</name>
    <name type="common">Walking stick</name>
    <dbReference type="NCBI Taxonomy" id="61482"/>
    <lineage>
        <taxon>Eukaryota</taxon>
        <taxon>Metazoa</taxon>
        <taxon>Ecdysozoa</taxon>
        <taxon>Arthropoda</taxon>
        <taxon>Hexapoda</taxon>
        <taxon>Insecta</taxon>
        <taxon>Pterygota</taxon>
        <taxon>Neoptera</taxon>
        <taxon>Polyneoptera</taxon>
        <taxon>Phasmatodea</taxon>
        <taxon>Timematodea</taxon>
        <taxon>Timematoidea</taxon>
        <taxon>Timematidae</taxon>
        <taxon>Timema</taxon>
    </lineage>
</organism>
<comment type="caution">
    <text evidence="2">The sequence shown here is derived from an EMBL/GenBank/DDBJ whole genome shotgun (WGS) entry which is preliminary data.</text>
</comment>
<keyword evidence="3" id="KW-1185">Reference proteome</keyword>
<dbReference type="Proteomes" id="UP001153148">
    <property type="component" value="Unassembled WGS sequence"/>
</dbReference>
<name>A0ABN7PF08_TIMPD</name>
<proteinExistence type="predicted"/>
<feature type="compositionally biased region" description="Basic residues" evidence="1">
    <location>
        <begin position="7"/>
        <end position="17"/>
    </location>
</feature>
<protein>
    <submittedName>
        <fullName evidence="2">Uncharacterized protein</fullName>
    </submittedName>
</protein>
<accession>A0ABN7PF08</accession>
<evidence type="ECO:0000313" key="2">
    <source>
        <dbReference type="EMBL" id="CAG2065670.1"/>
    </source>
</evidence>
<reference evidence="2" key="1">
    <citation type="submission" date="2021-03" db="EMBL/GenBank/DDBJ databases">
        <authorList>
            <person name="Tran Van P."/>
        </authorList>
    </citation>
    <scope>NUCLEOTIDE SEQUENCE</scope>
</reference>
<evidence type="ECO:0000313" key="3">
    <source>
        <dbReference type="Proteomes" id="UP001153148"/>
    </source>
</evidence>
<gene>
    <name evidence="2" type="ORF">TPAB3V08_LOCUS12614</name>
</gene>
<dbReference type="EMBL" id="CAJPIN010045631">
    <property type="protein sequence ID" value="CAG2065670.1"/>
    <property type="molecule type" value="Genomic_DNA"/>
</dbReference>